<dbReference type="EMBL" id="MHPU01000039">
    <property type="protein sequence ID" value="OGZ87670.1"/>
    <property type="molecule type" value="Genomic_DNA"/>
</dbReference>
<dbReference type="Proteomes" id="UP000178935">
    <property type="component" value="Unassembled WGS sequence"/>
</dbReference>
<dbReference type="PROSITE" id="PS01275">
    <property type="entry name" value="EFP"/>
    <property type="match status" value="1"/>
</dbReference>
<dbReference type="SUPFAM" id="SSF50249">
    <property type="entry name" value="Nucleic acid-binding proteins"/>
    <property type="match status" value="1"/>
</dbReference>
<dbReference type="InterPro" id="IPR020599">
    <property type="entry name" value="Transl_elong_fac_P/YeiP"/>
</dbReference>
<dbReference type="GO" id="GO:0043043">
    <property type="term" value="P:peptide biosynthetic process"/>
    <property type="evidence" value="ECO:0007669"/>
    <property type="project" value="InterPro"/>
</dbReference>
<dbReference type="InterPro" id="IPR013185">
    <property type="entry name" value="Transl_elong_KOW-like"/>
</dbReference>
<accession>A0A1G2JMZ7</accession>
<comment type="similarity">
    <text evidence="1">Belongs to the elongation factor P family.</text>
</comment>
<proteinExistence type="inferred from homology"/>
<protein>
    <recommendedName>
        <fullName evidence="2">Elongation factor P C-terminal domain-containing protein</fullName>
    </recommendedName>
</protein>
<dbReference type="SUPFAM" id="SSF50104">
    <property type="entry name" value="Translation proteins SH3-like domain"/>
    <property type="match status" value="1"/>
</dbReference>
<organism evidence="3 4">
    <name type="scientific">Candidatus Staskawiczbacteria bacterium RIFOXYD1_FULL_32_13</name>
    <dbReference type="NCBI Taxonomy" id="1802234"/>
    <lineage>
        <taxon>Bacteria</taxon>
        <taxon>Candidatus Staskawicziibacteriota</taxon>
    </lineage>
</organism>
<dbReference type="Gene3D" id="2.30.30.30">
    <property type="match status" value="1"/>
</dbReference>
<dbReference type="InterPro" id="IPR013852">
    <property type="entry name" value="Transl_elong_P/YeiP_CS"/>
</dbReference>
<dbReference type="GO" id="GO:0003746">
    <property type="term" value="F:translation elongation factor activity"/>
    <property type="evidence" value="ECO:0007669"/>
    <property type="project" value="TreeGrafter"/>
</dbReference>
<dbReference type="AlphaFoldDB" id="A0A1G2JMZ7"/>
<feature type="domain" description="Elongation factor P C-terminal" evidence="2">
    <location>
        <begin position="178"/>
        <end position="233"/>
    </location>
</feature>
<comment type="caution">
    <text evidence="3">The sequence shown here is derived from an EMBL/GenBank/DDBJ whole genome shotgun (WGS) entry which is preliminary data.</text>
</comment>
<dbReference type="Pfam" id="PF09285">
    <property type="entry name" value="Elong-fact-P_C"/>
    <property type="match status" value="1"/>
</dbReference>
<evidence type="ECO:0000313" key="4">
    <source>
        <dbReference type="Proteomes" id="UP000178935"/>
    </source>
</evidence>
<gene>
    <name evidence="3" type="ORF">A2561_03160</name>
</gene>
<dbReference type="CDD" id="cd05794">
    <property type="entry name" value="S1_EF-P_repeat_2"/>
    <property type="match status" value="1"/>
</dbReference>
<dbReference type="Gene3D" id="2.40.50.140">
    <property type="entry name" value="Nucleic acid-binding proteins"/>
    <property type="match status" value="2"/>
</dbReference>
<dbReference type="PANTHER" id="PTHR30053">
    <property type="entry name" value="ELONGATION FACTOR P"/>
    <property type="match status" value="1"/>
</dbReference>
<dbReference type="InterPro" id="IPR012340">
    <property type="entry name" value="NA-bd_OB-fold"/>
</dbReference>
<dbReference type="PANTHER" id="PTHR30053:SF12">
    <property type="entry name" value="ELONGATION FACTOR P (EF-P) FAMILY PROTEIN"/>
    <property type="match status" value="1"/>
</dbReference>
<dbReference type="Pfam" id="PF08207">
    <property type="entry name" value="EFP_N"/>
    <property type="match status" value="1"/>
</dbReference>
<name>A0A1G2JMZ7_9BACT</name>
<evidence type="ECO:0000313" key="3">
    <source>
        <dbReference type="EMBL" id="OGZ87670.1"/>
    </source>
</evidence>
<dbReference type="InterPro" id="IPR015365">
    <property type="entry name" value="Elong-fact-P_C"/>
</dbReference>
<dbReference type="InterPro" id="IPR008991">
    <property type="entry name" value="Translation_prot_SH3-like_sf"/>
</dbReference>
<evidence type="ECO:0000259" key="2">
    <source>
        <dbReference type="SMART" id="SM00841"/>
    </source>
</evidence>
<dbReference type="GO" id="GO:0005829">
    <property type="term" value="C:cytosol"/>
    <property type="evidence" value="ECO:0007669"/>
    <property type="project" value="UniProtKB-ARBA"/>
</dbReference>
<dbReference type="NCBIfam" id="NF001810">
    <property type="entry name" value="PRK00529.1"/>
    <property type="match status" value="1"/>
</dbReference>
<dbReference type="SMART" id="SM00841">
    <property type="entry name" value="Elong-fact-P_C"/>
    <property type="match status" value="1"/>
</dbReference>
<dbReference type="InterPro" id="IPR014722">
    <property type="entry name" value="Rib_uL2_dom2"/>
</dbReference>
<sequence length="234" mass="26419">MQGSIFFTCFSGLKLHGLRSKILAVTRASFALAKRASSKRNTAEQKKQMLTHTDLKKGTQFIFEDSPFEILESQLMKMAQRRPVMQCKIKNLLNGSVQERNFQQGDVFREADLEKINIKFLYSTKGQYFFCKENNPADRFSFTENQVGRSAKFLKPNSIVTGIVFNEKIINIVSPIKVQLKVKESAPGVKGDRAQGGTKEAILESGASIQVPLFIEEGDIIEINTELEQYVKRA</sequence>
<reference evidence="3 4" key="1">
    <citation type="journal article" date="2016" name="Nat. Commun.">
        <title>Thousands of microbial genomes shed light on interconnected biogeochemical processes in an aquifer system.</title>
        <authorList>
            <person name="Anantharaman K."/>
            <person name="Brown C.T."/>
            <person name="Hug L.A."/>
            <person name="Sharon I."/>
            <person name="Castelle C.J."/>
            <person name="Probst A.J."/>
            <person name="Thomas B.C."/>
            <person name="Singh A."/>
            <person name="Wilkins M.J."/>
            <person name="Karaoz U."/>
            <person name="Brodie E.L."/>
            <person name="Williams K.H."/>
            <person name="Hubbard S.S."/>
            <person name="Banfield J.F."/>
        </authorList>
    </citation>
    <scope>NUCLEOTIDE SEQUENCE [LARGE SCALE GENOMIC DNA]</scope>
</reference>
<dbReference type="FunFam" id="2.40.50.140:FF:000004">
    <property type="entry name" value="Elongation factor P"/>
    <property type="match status" value="1"/>
</dbReference>
<evidence type="ECO:0000256" key="1">
    <source>
        <dbReference type="ARBA" id="ARBA00009479"/>
    </source>
</evidence>